<evidence type="ECO:0000313" key="1">
    <source>
        <dbReference type="EMBL" id="EMR12281.1"/>
    </source>
</evidence>
<dbReference type="GO" id="GO:0008115">
    <property type="term" value="F:sarcosine oxidase activity"/>
    <property type="evidence" value="ECO:0007669"/>
    <property type="project" value="InterPro"/>
</dbReference>
<proteinExistence type="predicted"/>
<dbReference type="PATRIC" id="fig|1286106.3.peg.2243"/>
<dbReference type="GO" id="GO:0046653">
    <property type="term" value="P:tetrahydrofolate metabolic process"/>
    <property type="evidence" value="ECO:0007669"/>
    <property type="project" value="InterPro"/>
</dbReference>
<dbReference type="eggNOG" id="COG4311">
    <property type="taxonomic scope" value="Bacteria"/>
</dbReference>
<sequence>MKLLQCPVNGTRPISEFTYGGEYREAPDPQTCSDKVWADYVHNRHGAPGLKKEWWYHGPSGTWFIAERNTLTDSVSRTYLFGQEKDA</sequence>
<dbReference type="Pfam" id="PF04267">
    <property type="entry name" value="SoxD"/>
    <property type="match status" value="1"/>
</dbReference>
<dbReference type="EMBL" id="APHR01000062">
    <property type="protein sequence ID" value="EMR12281.1"/>
    <property type="molecule type" value="Genomic_DNA"/>
</dbReference>
<reference evidence="1 2" key="1">
    <citation type="journal article" date="2013" name="Genome Announc.">
        <title>Draft Genome Sequence of Methylophaga lonarensis MPLT, a Haloalkaliphilic (Non-Methane-Utilizing) Methylotroph.</title>
        <authorList>
            <person name="Shetty S.A."/>
            <person name="Marathe N.P."/>
            <person name="Munot H."/>
            <person name="Antony C.P."/>
            <person name="Dhotre D.P."/>
            <person name="Murrell J.C."/>
            <person name="Shouche Y.S."/>
        </authorList>
    </citation>
    <scope>NUCLEOTIDE SEQUENCE [LARGE SCALE GENOMIC DNA]</scope>
    <source>
        <strain evidence="1 2">MPL</strain>
    </source>
</reference>
<keyword evidence="2" id="KW-1185">Reference proteome</keyword>
<dbReference type="Proteomes" id="UP000012019">
    <property type="component" value="Unassembled WGS sequence"/>
</dbReference>
<dbReference type="InterPro" id="IPR038561">
    <property type="entry name" value="SoxD_sf"/>
</dbReference>
<dbReference type="RefSeq" id="WP_009727198.1">
    <property type="nucleotide sequence ID" value="NZ_APHR01000062.1"/>
</dbReference>
<gene>
    <name evidence="1" type="ORF">MPL1_11218</name>
</gene>
<accession>M7NYL6</accession>
<comment type="caution">
    <text evidence="1">The sequence shown here is derived from an EMBL/GenBank/DDBJ whole genome shotgun (WGS) entry which is preliminary data.</text>
</comment>
<evidence type="ECO:0000313" key="2">
    <source>
        <dbReference type="Proteomes" id="UP000012019"/>
    </source>
</evidence>
<protein>
    <submittedName>
        <fullName evidence="1">Sarcosine oxidase subunit delta heterotetrameric</fullName>
    </submittedName>
</protein>
<dbReference type="AlphaFoldDB" id="M7NYL6"/>
<dbReference type="InterPro" id="IPR006279">
    <property type="entry name" value="SoxD"/>
</dbReference>
<dbReference type="OrthoDB" id="7159274at2"/>
<organism evidence="1 2">
    <name type="scientific">Methylophaga lonarensis MPL</name>
    <dbReference type="NCBI Taxonomy" id="1286106"/>
    <lineage>
        <taxon>Bacteria</taxon>
        <taxon>Pseudomonadati</taxon>
        <taxon>Pseudomonadota</taxon>
        <taxon>Gammaproteobacteria</taxon>
        <taxon>Thiotrichales</taxon>
        <taxon>Piscirickettsiaceae</taxon>
        <taxon>Methylophaga</taxon>
    </lineage>
</organism>
<dbReference type="Gene3D" id="3.30.2270.10">
    <property type="entry name" value="Folate-binding superfamily"/>
    <property type="match status" value="1"/>
</dbReference>
<name>M7NYL6_9GAMM</name>
<dbReference type="STRING" id="1286106.MPL1_11218"/>